<dbReference type="RefSeq" id="WP_270685868.1">
    <property type="nucleotide sequence ID" value="NZ_JAQFWQ010000029.1"/>
</dbReference>
<organism evidence="2 3">
    <name type="scientific">Nocardiopsis endophytica</name>
    <dbReference type="NCBI Taxonomy" id="3018445"/>
    <lineage>
        <taxon>Bacteria</taxon>
        <taxon>Bacillati</taxon>
        <taxon>Actinomycetota</taxon>
        <taxon>Actinomycetes</taxon>
        <taxon>Streptosporangiales</taxon>
        <taxon>Nocardiopsidaceae</taxon>
        <taxon>Nocardiopsis</taxon>
    </lineage>
</organism>
<evidence type="ECO:0000313" key="3">
    <source>
        <dbReference type="Proteomes" id="UP001527866"/>
    </source>
</evidence>
<dbReference type="InterPro" id="IPR036291">
    <property type="entry name" value="NAD(P)-bd_dom_sf"/>
</dbReference>
<gene>
    <name evidence="2" type="ORF">O4J56_12285</name>
</gene>
<sequence>MRIFAVGATGVLGGALVPELLGRGHRVTVMAPDRLDGVPDRAEAVAGDLLDAGTDLAPLVEGHDAVVNVATSMPRDPSRPGAWALAGRVRSEGTPRLVDAVRRASVGRMVQMSITMAYAPGGDRWLREDAPFDPDPARRALVGPVAEMEDAVTAVPPGELAWTVLRGARFVGPGTVQDAQRDLLSRGALSVPGEEGSYVSMVHVADFADAVVAAVERGLVGRVLNVADIPVRVGDYYRALAERTGTPAPPTDPGTAPDLPSHRVWSGAAGTELGWAPRRGVLPEPVPAHG</sequence>
<comment type="caution">
    <text evidence="2">The sequence shown here is derived from an EMBL/GenBank/DDBJ whole genome shotgun (WGS) entry which is preliminary data.</text>
</comment>
<dbReference type="SUPFAM" id="SSF51735">
    <property type="entry name" value="NAD(P)-binding Rossmann-fold domains"/>
    <property type="match status" value="1"/>
</dbReference>
<accession>A0ABT4U380</accession>
<name>A0ABT4U380_9ACTN</name>
<dbReference type="EMBL" id="JAQFWQ010000029">
    <property type="protein sequence ID" value="MDA2811412.1"/>
    <property type="molecule type" value="Genomic_DNA"/>
</dbReference>
<dbReference type="InterPro" id="IPR051783">
    <property type="entry name" value="NAD(P)-dependent_oxidoreduct"/>
</dbReference>
<proteinExistence type="predicted"/>
<dbReference type="PANTHER" id="PTHR48079">
    <property type="entry name" value="PROTEIN YEEZ"/>
    <property type="match status" value="1"/>
</dbReference>
<dbReference type="PANTHER" id="PTHR48079:SF6">
    <property type="entry name" value="NAD(P)-BINDING DOMAIN-CONTAINING PROTEIN-RELATED"/>
    <property type="match status" value="1"/>
</dbReference>
<evidence type="ECO:0000313" key="2">
    <source>
        <dbReference type="EMBL" id="MDA2811412.1"/>
    </source>
</evidence>
<dbReference type="Proteomes" id="UP001527866">
    <property type="component" value="Unassembled WGS sequence"/>
</dbReference>
<reference evidence="2 3" key="1">
    <citation type="submission" date="2023-01" db="EMBL/GenBank/DDBJ databases">
        <title>Draft genome sequence of Nocardiopsis sp. RSe5-2 isolated from halophytes.</title>
        <authorList>
            <person name="Duangmal K."/>
            <person name="Chantavorakit T."/>
        </authorList>
    </citation>
    <scope>NUCLEOTIDE SEQUENCE [LARGE SCALE GENOMIC DNA]</scope>
    <source>
        <strain evidence="2 3">RSe5-2</strain>
    </source>
</reference>
<feature type="domain" description="NAD(P)-binding" evidence="1">
    <location>
        <begin position="7"/>
        <end position="213"/>
    </location>
</feature>
<protein>
    <submittedName>
        <fullName evidence="2">NAD(P)-dependent oxidoreductase</fullName>
    </submittedName>
</protein>
<keyword evidence="3" id="KW-1185">Reference proteome</keyword>
<dbReference type="Gene3D" id="3.40.50.720">
    <property type="entry name" value="NAD(P)-binding Rossmann-like Domain"/>
    <property type="match status" value="1"/>
</dbReference>
<dbReference type="InterPro" id="IPR016040">
    <property type="entry name" value="NAD(P)-bd_dom"/>
</dbReference>
<evidence type="ECO:0000259" key="1">
    <source>
        <dbReference type="Pfam" id="PF13460"/>
    </source>
</evidence>
<dbReference type="Pfam" id="PF13460">
    <property type="entry name" value="NAD_binding_10"/>
    <property type="match status" value="1"/>
</dbReference>